<dbReference type="EMBL" id="BMLW01000004">
    <property type="protein sequence ID" value="GGP09803.1"/>
    <property type="molecule type" value="Genomic_DNA"/>
</dbReference>
<evidence type="ECO:0000313" key="2">
    <source>
        <dbReference type="EMBL" id="GGP09803.1"/>
    </source>
</evidence>
<dbReference type="Proteomes" id="UP000641206">
    <property type="component" value="Unassembled WGS sequence"/>
</dbReference>
<evidence type="ECO:0000256" key="1">
    <source>
        <dbReference type="ARBA" id="ARBA00006479"/>
    </source>
</evidence>
<protein>
    <submittedName>
        <fullName evidence="2">Transcriptional regulator</fullName>
    </submittedName>
</protein>
<name>A0ABQ2NSM5_9BACI</name>
<sequence>MNKYIAFDIGGTKVKHAVLLEDGTFIEKGAYPTRKANLDQFLTDIMLTVQAYQNRFDIAGVAISMPGFVNIKTGYTEDAGAITILNGKNLKTLLEARLPYVIEMENDGNCVALAEKFNGNAVNCQDFICITIGTGVGGGIFLNNRIFHGHQFKAGEIGYMLTPGSQPGSEIWSDNGSTSSLIKSYKKQKGLGENEVIEGIDIFQEAESNAETNLLVDEWMKRVSFGIFNIAGTLNPEKILIGGGVSARAEFAQRIKNLLEQQKEWQFIKVPIETCKHKNDAGMLGALKHFLTQRDMVK</sequence>
<comment type="caution">
    <text evidence="2">The sequence shown here is derived from an EMBL/GenBank/DDBJ whole genome shotgun (WGS) entry which is preliminary data.</text>
</comment>
<proteinExistence type="inferred from homology"/>
<gene>
    <name evidence="2" type="primary">xylR</name>
    <name evidence="2" type="ORF">GCM10011346_15370</name>
</gene>
<dbReference type="PANTHER" id="PTHR18964">
    <property type="entry name" value="ROK (REPRESSOR, ORF, KINASE) FAMILY"/>
    <property type="match status" value="1"/>
</dbReference>
<organism evidence="2 3">
    <name type="scientific">Oceanobacillus neutriphilus</name>
    <dbReference type="NCBI Taxonomy" id="531815"/>
    <lineage>
        <taxon>Bacteria</taxon>
        <taxon>Bacillati</taxon>
        <taxon>Bacillota</taxon>
        <taxon>Bacilli</taxon>
        <taxon>Bacillales</taxon>
        <taxon>Bacillaceae</taxon>
        <taxon>Oceanobacillus</taxon>
    </lineage>
</organism>
<dbReference type="InterPro" id="IPR043129">
    <property type="entry name" value="ATPase_NBD"/>
</dbReference>
<dbReference type="SUPFAM" id="SSF53067">
    <property type="entry name" value="Actin-like ATPase domain"/>
    <property type="match status" value="1"/>
</dbReference>
<keyword evidence="3" id="KW-1185">Reference proteome</keyword>
<accession>A0ABQ2NSM5</accession>
<evidence type="ECO:0000313" key="3">
    <source>
        <dbReference type="Proteomes" id="UP000641206"/>
    </source>
</evidence>
<dbReference type="RefSeq" id="WP_188733873.1">
    <property type="nucleotide sequence ID" value="NZ_BMLW01000004.1"/>
</dbReference>
<reference evidence="3" key="1">
    <citation type="journal article" date="2019" name="Int. J. Syst. Evol. Microbiol.">
        <title>The Global Catalogue of Microorganisms (GCM) 10K type strain sequencing project: providing services to taxonomists for standard genome sequencing and annotation.</title>
        <authorList>
            <consortium name="The Broad Institute Genomics Platform"/>
            <consortium name="The Broad Institute Genome Sequencing Center for Infectious Disease"/>
            <person name="Wu L."/>
            <person name="Ma J."/>
        </authorList>
    </citation>
    <scope>NUCLEOTIDE SEQUENCE [LARGE SCALE GENOMIC DNA]</scope>
    <source>
        <strain evidence="3">CGMCC 1.7693</strain>
    </source>
</reference>
<dbReference type="Pfam" id="PF00480">
    <property type="entry name" value="ROK"/>
    <property type="match status" value="1"/>
</dbReference>
<dbReference type="PANTHER" id="PTHR18964:SF165">
    <property type="entry name" value="BETA-GLUCOSIDE KINASE"/>
    <property type="match status" value="1"/>
</dbReference>
<dbReference type="InterPro" id="IPR000600">
    <property type="entry name" value="ROK"/>
</dbReference>
<comment type="similarity">
    <text evidence="1">Belongs to the ROK (NagC/XylR) family.</text>
</comment>
<dbReference type="Gene3D" id="3.30.420.40">
    <property type="match status" value="2"/>
</dbReference>